<dbReference type="Pfam" id="PF02126">
    <property type="entry name" value="PTE"/>
    <property type="match status" value="1"/>
</dbReference>
<evidence type="ECO:0000313" key="5">
    <source>
        <dbReference type="Proteomes" id="UP000180194"/>
    </source>
</evidence>
<evidence type="ECO:0000256" key="2">
    <source>
        <dbReference type="ARBA" id="ARBA00022801"/>
    </source>
</evidence>
<dbReference type="PANTHER" id="PTHR10819:SF3">
    <property type="entry name" value="PHOSPHOTRIESTERASE-RELATED PROTEIN"/>
    <property type="match status" value="1"/>
</dbReference>
<evidence type="ECO:0000256" key="1">
    <source>
        <dbReference type="ARBA" id="ARBA00022723"/>
    </source>
</evidence>
<sequence>MKTGIVRTILGDVPANNLGIVYGHEHLIIQGGLETLKKRSLLINDLDKAIEEIEECKQFGASSFVDYMPLDCGRNPIALLEISKRTKTHIIATTGFHKPKFYDNIHWIYDYSIDQLIELLILECTKGMDRYSYSGPITERLSSKAGLLKCASEYNNISETSKKIFEAVALAHLETGVPIGTHTELGTCSLQQVELLQSYGVKTENIIICHMDHNPDIILHQELASTGCFIEYDNAFLLNFQTDNRFISLLETMVDSNYDKQIILGTDLAYRTQRNSYGGSPGMVSLLKDFIPKLREIGLPGNIVNNFITKNPQKAYSLSTE</sequence>
<dbReference type="InterPro" id="IPR032466">
    <property type="entry name" value="Metal_Hydrolase"/>
</dbReference>
<feature type="modified residue" description="N6-carboxylysine" evidence="3">
    <location>
        <position position="149"/>
    </location>
</feature>
<protein>
    <recommendedName>
        <fullName evidence="6">Phosphotriesterase-related protein</fullName>
    </recommendedName>
</protein>
<dbReference type="InterPro" id="IPR001559">
    <property type="entry name" value="Phosphotriesterase"/>
</dbReference>
<evidence type="ECO:0000256" key="3">
    <source>
        <dbReference type="PROSITE-ProRule" id="PRU00679"/>
    </source>
</evidence>
<comment type="caution">
    <text evidence="4">The sequence shown here is derived from an EMBL/GenBank/DDBJ whole genome shotgun (WGS) entry which is preliminary data.</text>
</comment>
<name>A0ABX3CJM9_9BACI</name>
<evidence type="ECO:0008006" key="6">
    <source>
        <dbReference type="Google" id="ProtNLM"/>
    </source>
</evidence>
<dbReference type="Gene3D" id="3.20.20.140">
    <property type="entry name" value="Metal-dependent hydrolases"/>
    <property type="match status" value="1"/>
</dbReference>
<organism evidence="4 5">
    <name type="scientific">Cytobacillus oceanisediminis</name>
    <dbReference type="NCBI Taxonomy" id="665099"/>
    <lineage>
        <taxon>Bacteria</taxon>
        <taxon>Bacillati</taxon>
        <taxon>Bacillota</taxon>
        <taxon>Bacilli</taxon>
        <taxon>Bacillales</taxon>
        <taxon>Bacillaceae</taxon>
        <taxon>Cytobacillus</taxon>
    </lineage>
</organism>
<dbReference type="SUPFAM" id="SSF51556">
    <property type="entry name" value="Metallo-dependent hydrolases"/>
    <property type="match status" value="1"/>
</dbReference>
<gene>
    <name evidence="4" type="ORF">BBV17_29130</name>
</gene>
<dbReference type="PIRSF" id="PIRSF016839">
    <property type="entry name" value="PhP"/>
    <property type="match status" value="1"/>
</dbReference>
<dbReference type="EMBL" id="MBRJ01000062">
    <property type="protein sequence ID" value="OHX40715.1"/>
    <property type="molecule type" value="Genomic_DNA"/>
</dbReference>
<reference evidence="4 5" key="1">
    <citation type="submission" date="2016-07" db="EMBL/GenBank/DDBJ databases">
        <title>Bacillus oceanisediminis whole genome.</title>
        <authorList>
            <person name="Pal Y."/>
            <person name="Verma A."/>
            <person name="Mual P."/>
            <person name="Srinivasan K."/>
        </authorList>
    </citation>
    <scope>NUCLEOTIDE SEQUENCE [LARGE SCALE GENOMIC DNA]</scope>
    <source>
        <strain evidence="4 5">Bhandara28</strain>
    </source>
</reference>
<keyword evidence="2" id="KW-0378">Hydrolase</keyword>
<keyword evidence="5" id="KW-1185">Reference proteome</keyword>
<dbReference type="RefSeq" id="WP_071160046.1">
    <property type="nucleotide sequence ID" value="NZ_MBRJ01000062.1"/>
</dbReference>
<keyword evidence="1" id="KW-0479">Metal-binding</keyword>
<proteinExistence type="inferred from homology"/>
<accession>A0ABX3CJM9</accession>
<dbReference type="PROSITE" id="PS51347">
    <property type="entry name" value="PHOSPHOTRIESTERASE_2"/>
    <property type="match status" value="1"/>
</dbReference>
<dbReference type="Proteomes" id="UP000180194">
    <property type="component" value="Unassembled WGS sequence"/>
</dbReference>
<dbReference type="PANTHER" id="PTHR10819">
    <property type="entry name" value="PHOSPHOTRIESTERASE-RELATED"/>
    <property type="match status" value="1"/>
</dbReference>
<evidence type="ECO:0000313" key="4">
    <source>
        <dbReference type="EMBL" id="OHX40715.1"/>
    </source>
</evidence>
<comment type="similarity">
    <text evidence="3">Belongs to the metallo-dependent hydrolases superfamily. Phosphotriesterase family.</text>
</comment>